<proteinExistence type="predicted"/>
<name>A0A8S3XY95_PARAO</name>
<sequence length="225" mass="25511">MSLKAYQDACIRAELFGQPLPNREEFLEKHRYLDVVEFEEVDIRTAEEHTPPLCEMQWTNTAMLNDDLKQTSSGLNELNTILSSTQTKINRLKGVCGSLTNFFRIKLTSKDNLSYSSEPSYIGQTNYDKDYVPPKNSEIGSINTGLGANDTEFTPRTSKPKQNGGDINSALCDLETMQKVEKTPILKIDKQVTSQNNKLDDLIMKAERAETSLQHQNKQLRGFLR</sequence>
<dbReference type="Proteomes" id="UP000691718">
    <property type="component" value="Unassembled WGS sequence"/>
</dbReference>
<reference evidence="2" key="1">
    <citation type="submission" date="2021-04" db="EMBL/GenBank/DDBJ databases">
        <authorList>
            <person name="Tunstrom K."/>
        </authorList>
    </citation>
    <scope>NUCLEOTIDE SEQUENCE</scope>
</reference>
<feature type="compositionally biased region" description="Polar residues" evidence="1">
    <location>
        <begin position="142"/>
        <end position="161"/>
    </location>
</feature>
<feature type="region of interest" description="Disordered" evidence="1">
    <location>
        <begin position="142"/>
        <end position="165"/>
    </location>
</feature>
<gene>
    <name evidence="2" type="ORF">PAPOLLO_LOCUS23957</name>
</gene>
<evidence type="ECO:0000256" key="1">
    <source>
        <dbReference type="SAM" id="MobiDB-lite"/>
    </source>
</evidence>
<accession>A0A8S3XY95</accession>
<protein>
    <submittedName>
        <fullName evidence="2">(apollo) hypothetical protein</fullName>
    </submittedName>
</protein>
<comment type="caution">
    <text evidence="2">The sequence shown here is derived from an EMBL/GenBank/DDBJ whole genome shotgun (WGS) entry which is preliminary data.</text>
</comment>
<keyword evidence="3" id="KW-1185">Reference proteome</keyword>
<dbReference type="AlphaFoldDB" id="A0A8S3XY95"/>
<evidence type="ECO:0000313" key="3">
    <source>
        <dbReference type="Proteomes" id="UP000691718"/>
    </source>
</evidence>
<dbReference type="EMBL" id="CAJQZP010001449">
    <property type="protein sequence ID" value="CAG5047514.1"/>
    <property type="molecule type" value="Genomic_DNA"/>
</dbReference>
<evidence type="ECO:0000313" key="2">
    <source>
        <dbReference type="EMBL" id="CAG5047514.1"/>
    </source>
</evidence>
<dbReference type="OrthoDB" id="8192965at2759"/>
<organism evidence="2 3">
    <name type="scientific">Parnassius apollo</name>
    <name type="common">Apollo butterfly</name>
    <name type="synonym">Papilio apollo</name>
    <dbReference type="NCBI Taxonomy" id="110799"/>
    <lineage>
        <taxon>Eukaryota</taxon>
        <taxon>Metazoa</taxon>
        <taxon>Ecdysozoa</taxon>
        <taxon>Arthropoda</taxon>
        <taxon>Hexapoda</taxon>
        <taxon>Insecta</taxon>
        <taxon>Pterygota</taxon>
        <taxon>Neoptera</taxon>
        <taxon>Endopterygota</taxon>
        <taxon>Lepidoptera</taxon>
        <taxon>Glossata</taxon>
        <taxon>Ditrysia</taxon>
        <taxon>Papilionoidea</taxon>
        <taxon>Papilionidae</taxon>
        <taxon>Parnassiinae</taxon>
        <taxon>Parnassini</taxon>
        <taxon>Parnassius</taxon>
        <taxon>Parnassius</taxon>
    </lineage>
</organism>